<evidence type="ECO:0000313" key="3">
    <source>
        <dbReference type="Proteomes" id="UP001592582"/>
    </source>
</evidence>
<gene>
    <name evidence="2" type="ORF">ACEZDG_20680</name>
</gene>
<keyword evidence="3" id="KW-1185">Reference proteome</keyword>
<proteinExistence type="predicted"/>
<feature type="region of interest" description="Disordered" evidence="1">
    <location>
        <begin position="189"/>
        <end position="225"/>
    </location>
</feature>
<accession>A0ABV6VD86</accession>
<reference evidence="2 3" key="1">
    <citation type="submission" date="2024-09" db="EMBL/GenBank/DDBJ databases">
        <authorList>
            <person name="Lee S.D."/>
        </authorList>
    </citation>
    <scope>NUCLEOTIDE SEQUENCE [LARGE SCALE GENOMIC DNA]</scope>
    <source>
        <strain evidence="2 3">N1-1</strain>
    </source>
</reference>
<name>A0ABV6VD86_9ACTN</name>
<feature type="region of interest" description="Disordered" evidence="1">
    <location>
        <begin position="1"/>
        <end position="24"/>
    </location>
</feature>
<dbReference type="RefSeq" id="WP_380511724.1">
    <property type="nucleotide sequence ID" value="NZ_JBHEZX010000008.1"/>
</dbReference>
<comment type="caution">
    <text evidence="2">The sequence shown here is derived from an EMBL/GenBank/DDBJ whole genome shotgun (WGS) entry which is preliminary data.</text>
</comment>
<dbReference type="Proteomes" id="UP001592582">
    <property type="component" value="Unassembled WGS sequence"/>
</dbReference>
<dbReference type="EMBL" id="JBHEZX010000008">
    <property type="protein sequence ID" value="MFC1411684.1"/>
    <property type="molecule type" value="Genomic_DNA"/>
</dbReference>
<evidence type="ECO:0000313" key="2">
    <source>
        <dbReference type="EMBL" id="MFC1411684.1"/>
    </source>
</evidence>
<protein>
    <submittedName>
        <fullName evidence="2">Uncharacterized protein</fullName>
    </submittedName>
</protein>
<sequence>MEFFEPLPPESEFEPSPRRAREPWEQPDFVLPGTVAQHILLLRTDTAAVSLGSIRAYPTGFEFTVHARRRPSAAPTHGRDRLAWSRGLEGGRGGLRLGLLFADGRRATNDGFPHAGWGEVGDSVHFIGQGGGASENSWDGGFWVHPLPPEGPLAFFATWPDQGVDEVSAVIDAAVVRLAAADAVELWPEDEEWTDEGRSTYRTVSVSVPDPGPDEDPARAPGGEN</sequence>
<evidence type="ECO:0000256" key="1">
    <source>
        <dbReference type="SAM" id="MobiDB-lite"/>
    </source>
</evidence>
<feature type="compositionally biased region" description="Basic and acidic residues" evidence="1">
    <location>
        <begin position="15"/>
        <end position="24"/>
    </location>
</feature>
<organism evidence="2 3">
    <name type="scientific">Streptacidiphilus alkalitolerans</name>
    <dbReference type="NCBI Taxonomy" id="3342712"/>
    <lineage>
        <taxon>Bacteria</taxon>
        <taxon>Bacillati</taxon>
        <taxon>Actinomycetota</taxon>
        <taxon>Actinomycetes</taxon>
        <taxon>Kitasatosporales</taxon>
        <taxon>Streptomycetaceae</taxon>
        <taxon>Streptacidiphilus</taxon>
    </lineage>
</organism>